<sequence length="316" mass="33544">MRLRARPGRRGPHPRPGRLGAGPAQRRGRPGQHHRRPDAPRARRAAGQPGRQPGPRGVQPPRARWPRAARDRHPRLPRRGGLLRRAAAAVRRRVIAVVGGHGKTGRAVRAALTARGVETVATGRAEWPALADAVAGCAAAYLIAPNLHPDEPAYVAEALDALRAAGVGRVVYHSVASPYCPAMPHHLGKAVAEDLVRRSGLAWTVLQPGAYLQNLDLTRDVAVPYDVDAVFGFADRDDVAEVAALVLTETGHEGATYELASRTATVAGLAAEAGVRATRTDEQPDGWLGAMFAHYDAHGLPAGPRTMAGLLGRPGR</sequence>
<evidence type="ECO:0000259" key="2">
    <source>
        <dbReference type="Pfam" id="PF13460"/>
    </source>
</evidence>
<dbReference type="InterPro" id="IPR016040">
    <property type="entry name" value="NAD(P)-bd_dom"/>
</dbReference>
<feature type="region of interest" description="Disordered" evidence="1">
    <location>
        <begin position="1"/>
        <end position="80"/>
    </location>
</feature>
<feature type="compositionally biased region" description="Low complexity" evidence="1">
    <location>
        <begin position="45"/>
        <end position="62"/>
    </location>
</feature>
<gene>
    <name evidence="3" type="ORF">G5V58_15325</name>
</gene>
<dbReference type="EMBL" id="CP049257">
    <property type="protein sequence ID" value="QIG46001.1"/>
    <property type="molecule type" value="Genomic_DNA"/>
</dbReference>
<reference evidence="3 4" key="1">
    <citation type="submission" date="2020-02" db="EMBL/GenBank/DDBJ databases">
        <title>Full genome sequence of Nocardioides sp. R-3366.</title>
        <authorList>
            <person name="Im W.-T."/>
        </authorList>
    </citation>
    <scope>NUCLEOTIDE SEQUENCE [LARGE SCALE GENOMIC DNA]</scope>
    <source>
        <strain evidence="3 4">R-3366</strain>
    </source>
</reference>
<name>A0A6G6WKZ1_9ACTN</name>
<feature type="domain" description="NAD(P)-binding" evidence="2">
    <location>
        <begin position="129"/>
        <end position="249"/>
    </location>
</feature>
<dbReference type="Pfam" id="PF13460">
    <property type="entry name" value="NAD_binding_10"/>
    <property type="match status" value="1"/>
</dbReference>
<dbReference type="SUPFAM" id="SSF51735">
    <property type="entry name" value="NAD(P)-binding Rossmann-fold domains"/>
    <property type="match status" value="1"/>
</dbReference>
<organism evidence="3 4">
    <name type="scientific">Nocardioides anomalus</name>
    <dbReference type="NCBI Taxonomy" id="2712223"/>
    <lineage>
        <taxon>Bacteria</taxon>
        <taxon>Bacillati</taxon>
        <taxon>Actinomycetota</taxon>
        <taxon>Actinomycetes</taxon>
        <taxon>Propionibacteriales</taxon>
        <taxon>Nocardioidaceae</taxon>
        <taxon>Nocardioides</taxon>
    </lineage>
</organism>
<feature type="compositionally biased region" description="Basic residues" evidence="1">
    <location>
        <begin position="26"/>
        <end position="36"/>
    </location>
</feature>
<accession>A0A6G6WKZ1</accession>
<protein>
    <submittedName>
        <fullName evidence="3">NAD(P)H-binding protein</fullName>
    </submittedName>
</protein>
<evidence type="ECO:0000313" key="3">
    <source>
        <dbReference type="EMBL" id="QIG46001.1"/>
    </source>
</evidence>
<dbReference type="KEGG" id="nano:G5V58_15325"/>
<feature type="compositionally biased region" description="Basic residues" evidence="1">
    <location>
        <begin position="64"/>
        <end position="80"/>
    </location>
</feature>
<keyword evidence="4" id="KW-1185">Reference proteome</keyword>
<dbReference type="PANTHER" id="PTHR43162">
    <property type="match status" value="1"/>
</dbReference>
<evidence type="ECO:0000313" key="4">
    <source>
        <dbReference type="Proteomes" id="UP000502996"/>
    </source>
</evidence>
<feature type="compositionally biased region" description="Basic residues" evidence="1">
    <location>
        <begin position="1"/>
        <end position="16"/>
    </location>
</feature>
<dbReference type="Gene3D" id="3.40.50.720">
    <property type="entry name" value="NAD(P)-binding Rossmann-like Domain"/>
    <property type="match status" value="1"/>
</dbReference>
<dbReference type="AlphaFoldDB" id="A0A6G6WKZ1"/>
<proteinExistence type="predicted"/>
<dbReference type="InterPro" id="IPR036291">
    <property type="entry name" value="NAD(P)-bd_dom_sf"/>
</dbReference>
<dbReference type="Proteomes" id="UP000502996">
    <property type="component" value="Chromosome"/>
</dbReference>
<dbReference type="Gene3D" id="3.90.25.10">
    <property type="entry name" value="UDP-galactose 4-epimerase, domain 1"/>
    <property type="match status" value="1"/>
</dbReference>
<dbReference type="PANTHER" id="PTHR43162:SF1">
    <property type="entry name" value="PRESTALK A DIFFERENTIATION PROTEIN A"/>
    <property type="match status" value="1"/>
</dbReference>
<evidence type="ECO:0000256" key="1">
    <source>
        <dbReference type="SAM" id="MobiDB-lite"/>
    </source>
</evidence>
<dbReference type="InterPro" id="IPR051604">
    <property type="entry name" value="Ergot_Alk_Oxidoreductase"/>
</dbReference>